<feature type="region of interest" description="Disordered" evidence="1">
    <location>
        <begin position="18"/>
        <end position="71"/>
    </location>
</feature>
<evidence type="ECO:0000256" key="1">
    <source>
        <dbReference type="SAM" id="MobiDB-lite"/>
    </source>
</evidence>
<reference evidence="2" key="1">
    <citation type="submission" date="2020-08" db="EMBL/GenBank/DDBJ databases">
        <title>Multicomponent nature underlies the extraordinary mechanical properties of spider dragline silk.</title>
        <authorList>
            <person name="Kono N."/>
            <person name="Nakamura H."/>
            <person name="Mori M."/>
            <person name="Yoshida Y."/>
            <person name="Ohtoshi R."/>
            <person name="Malay A.D."/>
            <person name="Moran D.A.P."/>
            <person name="Tomita M."/>
            <person name="Numata K."/>
            <person name="Arakawa K."/>
        </authorList>
    </citation>
    <scope>NUCLEOTIDE SEQUENCE</scope>
</reference>
<evidence type="ECO:0000313" key="3">
    <source>
        <dbReference type="Proteomes" id="UP000887013"/>
    </source>
</evidence>
<keyword evidence="3" id="KW-1185">Reference proteome</keyword>
<dbReference type="EMBL" id="BMAW01043817">
    <property type="protein sequence ID" value="GFS41276.1"/>
    <property type="molecule type" value="Genomic_DNA"/>
</dbReference>
<accession>A0A8X6MCN3</accession>
<organism evidence="2 3">
    <name type="scientific">Nephila pilipes</name>
    <name type="common">Giant wood spider</name>
    <name type="synonym">Nephila maculata</name>
    <dbReference type="NCBI Taxonomy" id="299642"/>
    <lineage>
        <taxon>Eukaryota</taxon>
        <taxon>Metazoa</taxon>
        <taxon>Ecdysozoa</taxon>
        <taxon>Arthropoda</taxon>
        <taxon>Chelicerata</taxon>
        <taxon>Arachnida</taxon>
        <taxon>Araneae</taxon>
        <taxon>Araneomorphae</taxon>
        <taxon>Entelegynae</taxon>
        <taxon>Araneoidea</taxon>
        <taxon>Nephilidae</taxon>
        <taxon>Nephila</taxon>
    </lineage>
</organism>
<dbReference type="Proteomes" id="UP000887013">
    <property type="component" value="Unassembled WGS sequence"/>
</dbReference>
<dbReference type="AlphaFoldDB" id="A0A8X6MCN3"/>
<sequence length="110" mass="12443">MKEQFSVLMDMLRARIEGLSKNRESGRKERTPEAMVTQETMSEIKAGQEEMKTTQTESNPKEGRINSNLCGMQKNGVTKKHSFPLTCMEDTFDTFSGSKLVLTLELKSGY</sequence>
<proteinExistence type="predicted"/>
<name>A0A8X6MCN3_NEPPI</name>
<evidence type="ECO:0000313" key="2">
    <source>
        <dbReference type="EMBL" id="GFS41276.1"/>
    </source>
</evidence>
<comment type="caution">
    <text evidence="2">The sequence shown here is derived from an EMBL/GenBank/DDBJ whole genome shotgun (WGS) entry which is preliminary data.</text>
</comment>
<feature type="compositionally biased region" description="Basic and acidic residues" evidence="1">
    <location>
        <begin position="18"/>
        <end position="32"/>
    </location>
</feature>
<gene>
    <name evidence="2" type="ORF">NPIL_335391</name>
</gene>
<protein>
    <submittedName>
        <fullName evidence="2">Uncharacterized protein</fullName>
    </submittedName>
</protein>